<proteinExistence type="predicted"/>
<reference evidence="2" key="1">
    <citation type="journal article" date="2016" name="Nature">
        <title>Genome evolution in the allotetraploid frog Xenopus laevis.</title>
        <authorList>
            <person name="Session A.M."/>
            <person name="Uno Y."/>
            <person name="Kwon T."/>
            <person name="Chapman J.A."/>
            <person name="Toyoda A."/>
            <person name="Takahashi S."/>
            <person name="Fukui A."/>
            <person name="Hikosaka A."/>
            <person name="Suzuki A."/>
            <person name="Kondo M."/>
            <person name="van Heeringen S.J."/>
            <person name="Quigley I."/>
            <person name="Heinz S."/>
            <person name="Ogino H."/>
            <person name="Ochi H."/>
            <person name="Hellsten U."/>
            <person name="Lyons J.B."/>
            <person name="Simakov O."/>
            <person name="Putnam N."/>
            <person name="Stites J."/>
            <person name="Kuroki Y."/>
            <person name="Tanaka T."/>
            <person name="Michiue T."/>
            <person name="Watanabe M."/>
            <person name="Bogdanovic O."/>
            <person name="Lister R."/>
            <person name="Georgiou G."/>
            <person name="Paranjpe S.S."/>
            <person name="van Kruijsbergen I."/>
            <person name="Shu S."/>
            <person name="Carlson J."/>
            <person name="Kinoshita T."/>
            <person name="Ohta Y."/>
            <person name="Mawaribuchi S."/>
            <person name="Jenkins J."/>
            <person name="Grimwood J."/>
            <person name="Schmutz J."/>
            <person name="Mitros T."/>
            <person name="Mozaffari S.V."/>
            <person name="Suzuki Y."/>
            <person name="Haramoto Y."/>
            <person name="Yamamoto T.S."/>
            <person name="Takagi C."/>
            <person name="Heald R."/>
            <person name="Miller K."/>
            <person name="Haudenschild C."/>
            <person name="Kitzman J."/>
            <person name="Nakayama T."/>
            <person name="Izutsu Y."/>
            <person name="Robert J."/>
            <person name="Fortriede J."/>
            <person name="Burns K."/>
            <person name="Lotay V."/>
            <person name="Karimi K."/>
            <person name="Yasuoka Y."/>
            <person name="Dichmann D.S."/>
            <person name="Flajnik M.F."/>
            <person name="Houston D.W."/>
            <person name="Shendure J."/>
            <person name="DuPasquier L."/>
            <person name="Vize P.D."/>
            <person name="Zorn A.M."/>
            <person name="Ito M."/>
            <person name="Marcotte E.M."/>
            <person name="Wallingford J.B."/>
            <person name="Ito Y."/>
            <person name="Asashima M."/>
            <person name="Ueno N."/>
            <person name="Matsuda Y."/>
            <person name="Veenstra G.J."/>
            <person name="Fujiyama A."/>
            <person name="Harland R.M."/>
            <person name="Taira M."/>
            <person name="Rokhsar D.S."/>
        </authorList>
    </citation>
    <scope>NUCLEOTIDE SEQUENCE [LARGE SCALE GENOMIC DNA]</scope>
    <source>
        <strain evidence="2">J</strain>
    </source>
</reference>
<dbReference type="Proteomes" id="UP000694892">
    <property type="component" value="Chromosome 8L"/>
</dbReference>
<evidence type="ECO:0000313" key="2">
    <source>
        <dbReference type="Proteomes" id="UP000694892"/>
    </source>
</evidence>
<dbReference type="EMBL" id="CM004480">
    <property type="protein sequence ID" value="OCT68492.1"/>
    <property type="molecule type" value="Genomic_DNA"/>
</dbReference>
<name>A0A974H884_XENLA</name>
<protein>
    <submittedName>
        <fullName evidence="1">Uncharacterized protein</fullName>
    </submittedName>
</protein>
<dbReference type="AlphaFoldDB" id="A0A974H884"/>
<evidence type="ECO:0000313" key="1">
    <source>
        <dbReference type="EMBL" id="OCT68492.1"/>
    </source>
</evidence>
<organism evidence="1 2">
    <name type="scientific">Xenopus laevis</name>
    <name type="common">African clawed frog</name>
    <dbReference type="NCBI Taxonomy" id="8355"/>
    <lineage>
        <taxon>Eukaryota</taxon>
        <taxon>Metazoa</taxon>
        <taxon>Chordata</taxon>
        <taxon>Craniata</taxon>
        <taxon>Vertebrata</taxon>
        <taxon>Euteleostomi</taxon>
        <taxon>Amphibia</taxon>
        <taxon>Batrachia</taxon>
        <taxon>Anura</taxon>
        <taxon>Pipoidea</taxon>
        <taxon>Pipidae</taxon>
        <taxon>Xenopodinae</taxon>
        <taxon>Xenopus</taxon>
        <taxon>Xenopus</taxon>
    </lineage>
</organism>
<accession>A0A974H884</accession>
<sequence length="78" mass="8937">MHFSFDAWNLMTPVSFLKALSGKPLPKCYSGNGRQNTKTSHSQNISINPIMCLYLISMHYHKFIVPFSAFRGHCFKGR</sequence>
<gene>
    <name evidence="1" type="ORF">XELAEV_18039794mg</name>
</gene>